<evidence type="ECO:0000313" key="1">
    <source>
        <dbReference type="EMBL" id="PUZ28032.1"/>
    </source>
</evidence>
<protein>
    <submittedName>
        <fullName evidence="1">Uncharacterized protein</fullName>
    </submittedName>
</protein>
<dbReference type="Proteomes" id="UP000244450">
    <property type="component" value="Unassembled WGS sequence"/>
</dbReference>
<organism evidence="1 2">
    <name type="scientific">Chitinophaga parva</name>
    <dbReference type="NCBI Taxonomy" id="2169414"/>
    <lineage>
        <taxon>Bacteria</taxon>
        <taxon>Pseudomonadati</taxon>
        <taxon>Bacteroidota</taxon>
        <taxon>Chitinophagia</taxon>
        <taxon>Chitinophagales</taxon>
        <taxon>Chitinophagaceae</taxon>
        <taxon>Chitinophaga</taxon>
    </lineage>
</organism>
<accession>A0A2T7BK44</accession>
<dbReference type="EMBL" id="QCYK01000001">
    <property type="protein sequence ID" value="PUZ28032.1"/>
    <property type="molecule type" value="Genomic_DNA"/>
</dbReference>
<dbReference type="AlphaFoldDB" id="A0A2T7BK44"/>
<dbReference type="RefSeq" id="WP_108684673.1">
    <property type="nucleotide sequence ID" value="NZ_QCYK01000001.1"/>
</dbReference>
<comment type="caution">
    <text evidence="1">The sequence shown here is derived from an EMBL/GenBank/DDBJ whole genome shotgun (WGS) entry which is preliminary data.</text>
</comment>
<sequence length="87" mass="9381">MQTDDEVVVDITGLPGTPLQAGVHSGWLSVTRNLLPPVYGNYAPSYDNDTKVVISRVAGDTIEGYSQQVLSGMGRDSLKAFMGFVLY</sequence>
<name>A0A2T7BK44_9BACT</name>
<keyword evidence="2" id="KW-1185">Reference proteome</keyword>
<gene>
    <name evidence="1" type="ORF">DCC81_00680</name>
</gene>
<reference evidence="1 2" key="1">
    <citation type="submission" date="2018-04" db="EMBL/GenBank/DDBJ databases">
        <title>Chitinophaga fuyangensis sp. nov., isolated from soil in a chemical factory.</title>
        <authorList>
            <person name="Chen K."/>
        </authorList>
    </citation>
    <scope>NUCLEOTIDE SEQUENCE [LARGE SCALE GENOMIC DNA]</scope>
    <source>
        <strain evidence="1 2">LY-1</strain>
    </source>
</reference>
<evidence type="ECO:0000313" key="2">
    <source>
        <dbReference type="Proteomes" id="UP000244450"/>
    </source>
</evidence>
<proteinExistence type="predicted"/>